<keyword evidence="4" id="KW-1185">Reference proteome</keyword>
<comment type="caution">
    <text evidence="3">The sequence shown here is derived from an EMBL/GenBank/DDBJ whole genome shotgun (WGS) entry which is preliminary data.</text>
</comment>
<name>A0AAV2SIX3_MEGNR</name>
<dbReference type="PANTHER" id="PTHR12824">
    <property type="entry name" value="GROUP XII SECRETORY PHOSPHOLIPASE A2 FAMILY MEMBER"/>
    <property type="match status" value="1"/>
</dbReference>
<sequence length="189" mass="20693">MSPTIFCWPFGYKTGHLVQLNIIGRPNAVNIQFWPINITAIVKMVSKITHVQRTLIVSCNSHPQPSEVYHSSNIDPRVGVPASNNQEFTGCGALGFHIKDPNLPVTKLTDCCGGHATCYSSACKVNKRDCDGKLKKCLMAVCSDKTLDKTTGKTCQAAGKLMWSGTMALSFQQYHDAQASIKCKRVNIC</sequence>
<dbReference type="GO" id="GO:0050482">
    <property type="term" value="P:arachidonate secretion"/>
    <property type="evidence" value="ECO:0007669"/>
    <property type="project" value="InterPro"/>
</dbReference>
<protein>
    <recommendedName>
        <fullName evidence="5">Phospholipase A2</fullName>
    </recommendedName>
</protein>
<accession>A0AAV2SIX3</accession>
<reference evidence="3 4" key="1">
    <citation type="submission" date="2024-05" db="EMBL/GenBank/DDBJ databases">
        <authorList>
            <person name="Wallberg A."/>
        </authorList>
    </citation>
    <scope>NUCLEOTIDE SEQUENCE [LARGE SCALE GENOMIC DNA]</scope>
</reference>
<dbReference type="PANTHER" id="PTHR12824:SF8">
    <property type="entry name" value="GXIVSPLA2, ISOFORM A"/>
    <property type="match status" value="1"/>
</dbReference>
<dbReference type="GO" id="GO:0006644">
    <property type="term" value="P:phospholipid metabolic process"/>
    <property type="evidence" value="ECO:0007669"/>
    <property type="project" value="InterPro"/>
</dbReference>
<dbReference type="GO" id="GO:0016042">
    <property type="term" value="P:lipid catabolic process"/>
    <property type="evidence" value="ECO:0007669"/>
    <property type="project" value="InterPro"/>
</dbReference>
<dbReference type="GO" id="GO:0005576">
    <property type="term" value="C:extracellular region"/>
    <property type="evidence" value="ECO:0007669"/>
    <property type="project" value="UniProtKB-SubCell"/>
</dbReference>
<evidence type="ECO:0000313" key="4">
    <source>
        <dbReference type="Proteomes" id="UP001497623"/>
    </source>
</evidence>
<proteinExistence type="predicted"/>
<evidence type="ECO:0008006" key="5">
    <source>
        <dbReference type="Google" id="ProtNLM"/>
    </source>
</evidence>
<dbReference type="GO" id="GO:0005509">
    <property type="term" value="F:calcium ion binding"/>
    <property type="evidence" value="ECO:0007669"/>
    <property type="project" value="InterPro"/>
</dbReference>
<dbReference type="EMBL" id="CAXKWB010083038">
    <property type="protein sequence ID" value="CAL4207592.1"/>
    <property type="molecule type" value="Genomic_DNA"/>
</dbReference>
<dbReference type="InterPro" id="IPR033113">
    <property type="entry name" value="PLA2_histidine"/>
</dbReference>
<dbReference type="Pfam" id="PF06951">
    <property type="entry name" value="PLA2G12"/>
    <property type="match status" value="1"/>
</dbReference>
<gene>
    <name evidence="3" type="ORF">MNOR_LOCUS38106</name>
</gene>
<dbReference type="PROSITE" id="PS00118">
    <property type="entry name" value="PA2_HIS"/>
    <property type="match status" value="1"/>
</dbReference>
<comment type="subcellular location">
    <subcellularLocation>
        <location evidence="1">Secreted</location>
    </subcellularLocation>
</comment>
<dbReference type="SUPFAM" id="SSF48619">
    <property type="entry name" value="Phospholipase A2, PLA2"/>
    <property type="match status" value="1"/>
</dbReference>
<feature type="non-terminal residue" evidence="3">
    <location>
        <position position="189"/>
    </location>
</feature>
<evidence type="ECO:0000256" key="2">
    <source>
        <dbReference type="ARBA" id="ARBA00022525"/>
    </source>
</evidence>
<dbReference type="GO" id="GO:0004623">
    <property type="term" value="F:phospholipase A2 activity"/>
    <property type="evidence" value="ECO:0007669"/>
    <property type="project" value="InterPro"/>
</dbReference>
<keyword evidence="2" id="KW-0964">Secreted</keyword>
<evidence type="ECO:0000313" key="3">
    <source>
        <dbReference type="EMBL" id="CAL4207592.1"/>
    </source>
</evidence>
<dbReference type="AlphaFoldDB" id="A0AAV2SIX3"/>
<dbReference type="Proteomes" id="UP001497623">
    <property type="component" value="Unassembled WGS sequence"/>
</dbReference>
<dbReference type="InterPro" id="IPR010711">
    <property type="entry name" value="PLA2G12"/>
</dbReference>
<dbReference type="InterPro" id="IPR036444">
    <property type="entry name" value="PLipase_A2_dom_sf"/>
</dbReference>
<organism evidence="3 4">
    <name type="scientific">Meganyctiphanes norvegica</name>
    <name type="common">Northern krill</name>
    <name type="synonym">Thysanopoda norvegica</name>
    <dbReference type="NCBI Taxonomy" id="48144"/>
    <lineage>
        <taxon>Eukaryota</taxon>
        <taxon>Metazoa</taxon>
        <taxon>Ecdysozoa</taxon>
        <taxon>Arthropoda</taxon>
        <taxon>Crustacea</taxon>
        <taxon>Multicrustacea</taxon>
        <taxon>Malacostraca</taxon>
        <taxon>Eumalacostraca</taxon>
        <taxon>Eucarida</taxon>
        <taxon>Euphausiacea</taxon>
        <taxon>Euphausiidae</taxon>
        <taxon>Meganyctiphanes</taxon>
    </lineage>
</organism>
<evidence type="ECO:0000256" key="1">
    <source>
        <dbReference type="ARBA" id="ARBA00004613"/>
    </source>
</evidence>